<evidence type="ECO:0000313" key="3">
    <source>
        <dbReference type="Proteomes" id="UP000198741"/>
    </source>
</evidence>
<keyword evidence="3" id="KW-1185">Reference proteome</keyword>
<proteinExistence type="predicted"/>
<organism evidence="2 3">
    <name type="scientific">Nakamurella panacisegetis</name>
    <dbReference type="NCBI Taxonomy" id="1090615"/>
    <lineage>
        <taxon>Bacteria</taxon>
        <taxon>Bacillati</taxon>
        <taxon>Actinomycetota</taxon>
        <taxon>Actinomycetes</taxon>
        <taxon>Nakamurellales</taxon>
        <taxon>Nakamurellaceae</taxon>
        <taxon>Nakamurella</taxon>
    </lineage>
</organism>
<dbReference type="Proteomes" id="UP000198741">
    <property type="component" value="Chromosome I"/>
</dbReference>
<keyword evidence="1" id="KW-0472">Membrane</keyword>
<sequence>MEAVGVVDVAVVGRGVVLVELVVPVDDAIGDDVDVVGPVGGWVVAVAVAVVVAVELLDAAFAPKNRGWGGLGMEAGFGARTVVVVAGAGTEDAPAGRATGVRLVGAGPVVDGAAAAGSVCRTVDLMPAGPDGGRGPAVPLLATP</sequence>
<feature type="transmembrane region" description="Helical" evidence="1">
    <location>
        <begin position="39"/>
        <end position="57"/>
    </location>
</feature>
<evidence type="ECO:0000256" key="1">
    <source>
        <dbReference type="SAM" id="Phobius"/>
    </source>
</evidence>
<accession>A0A1H0RC03</accession>
<protein>
    <submittedName>
        <fullName evidence="2">Uncharacterized protein</fullName>
    </submittedName>
</protein>
<dbReference type="RefSeq" id="WP_157695486.1">
    <property type="nucleotide sequence ID" value="NZ_LT629710.1"/>
</dbReference>
<name>A0A1H0RC03_9ACTN</name>
<evidence type="ECO:0000313" key="2">
    <source>
        <dbReference type="EMBL" id="SDP26566.1"/>
    </source>
</evidence>
<keyword evidence="1" id="KW-1133">Transmembrane helix</keyword>
<reference evidence="2 3" key="1">
    <citation type="submission" date="2016-10" db="EMBL/GenBank/DDBJ databases">
        <authorList>
            <person name="de Groot N.N."/>
        </authorList>
    </citation>
    <scope>NUCLEOTIDE SEQUENCE [LARGE SCALE GENOMIC DNA]</scope>
    <source>
        <strain evidence="3">P4-7,KCTC 19426,CECT 7604</strain>
    </source>
</reference>
<gene>
    <name evidence="2" type="ORF">SAMN04515671_3473</name>
</gene>
<dbReference type="AlphaFoldDB" id="A0A1H0RC03"/>
<dbReference type="EMBL" id="LT629710">
    <property type="protein sequence ID" value="SDP26566.1"/>
    <property type="molecule type" value="Genomic_DNA"/>
</dbReference>
<keyword evidence="1" id="KW-0812">Transmembrane</keyword>